<dbReference type="AlphaFoldDB" id="A0A378LPV7"/>
<sequence length="97" mass="10501">MRISKFIYLPFLLYSSISFSCSFDTDCDVGSHCLKGSGQLYGICAGGMNPGNSYDTQPVYSPMDINHSYGNTCQFDTDCGVNSHCMKSGGSIYGTCM</sequence>
<gene>
    <name evidence="2" type="ORF">NCTC11532_00980</name>
</gene>
<evidence type="ECO:0000256" key="1">
    <source>
        <dbReference type="SAM" id="SignalP"/>
    </source>
</evidence>
<dbReference type="PROSITE" id="PS51257">
    <property type="entry name" value="PROKAR_LIPOPROTEIN"/>
    <property type="match status" value="1"/>
</dbReference>
<evidence type="ECO:0000313" key="2">
    <source>
        <dbReference type="EMBL" id="STY28803.1"/>
    </source>
</evidence>
<reference evidence="2 3" key="1">
    <citation type="submission" date="2018-06" db="EMBL/GenBank/DDBJ databases">
        <authorList>
            <consortium name="Pathogen Informatics"/>
            <person name="Doyle S."/>
        </authorList>
    </citation>
    <scope>NUCLEOTIDE SEQUENCE [LARGE SCALE GENOMIC DNA]</scope>
    <source>
        <strain evidence="2 3">NCTC11532</strain>
    </source>
</reference>
<evidence type="ECO:0000313" key="3">
    <source>
        <dbReference type="Proteomes" id="UP000255297"/>
    </source>
</evidence>
<dbReference type="RefSeq" id="WP_031567706.1">
    <property type="nucleotide sequence ID" value="NZ_CAAAIS010000007.1"/>
</dbReference>
<dbReference type="OrthoDB" id="7068256at2"/>
<evidence type="ECO:0008006" key="4">
    <source>
        <dbReference type="Google" id="ProtNLM"/>
    </source>
</evidence>
<dbReference type="EMBL" id="UGPB01000001">
    <property type="protein sequence ID" value="STY28803.1"/>
    <property type="molecule type" value="Genomic_DNA"/>
</dbReference>
<keyword evidence="3" id="KW-1185">Reference proteome</keyword>
<feature type="chain" id="PRO_5016838882" description="Neurogenic locus notch like protein" evidence="1">
    <location>
        <begin position="21"/>
        <end position="97"/>
    </location>
</feature>
<name>A0A378LPV7_9GAMM</name>
<dbReference type="Proteomes" id="UP000255297">
    <property type="component" value="Unassembled WGS sequence"/>
</dbReference>
<proteinExistence type="predicted"/>
<protein>
    <recommendedName>
        <fullName evidence="4">Neurogenic locus notch like protein</fullName>
    </recommendedName>
</protein>
<feature type="signal peptide" evidence="1">
    <location>
        <begin position="1"/>
        <end position="20"/>
    </location>
</feature>
<accession>A0A378LPV7</accession>
<keyword evidence="1" id="KW-0732">Signal</keyword>
<organism evidence="2 3">
    <name type="scientific">Legionella wadsworthii</name>
    <dbReference type="NCBI Taxonomy" id="28088"/>
    <lineage>
        <taxon>Bacteria</taxon>
        <taxon>Pseudomonadati</taxon>
        <taxon>Pseudomonadota</taxon>
        <taxon>Gammaproteobacteria</taxon>
        <taxon>Legionellales</taxon>
        <taxon>Legionellaceae</taxon>
        <taxon>Legionella</taxon>
    </lineage>
</organism>